<dbReference type="GO" id="GO:0005886">
    <property type="term" value="C:plasma membrane"/>
    <property type="evidence" value="ECO:0007669"/>
    <property type="project" value="TreeGrafter"/>
</dbReference>
<organism evidence="15 16">
    <name type="scientific">Betta splendens</name>
    <name type="common">Siamese fighting fish</name>
    <dbReference type="NCBI Taxonomy" id="158456"/>
    <lineage>
        <taxon>Eukaryota</taxon>
        <taxon>Metazoa</taxon>
        <taxon>Chordata</taxon>
        <taxon>Craniata</taxon>
        <taxon>Vertebrata</taxon>
        <taxon>Euteleostomi</taxon>
        <taxon>Actinopterygii</taxon>
        <taxon>Neopterygii</taxon>
        <taxon>Teleostei</taxon>
        <taxon>Neoteleostei</taxon>
        <taxon>Acanthomorphata</taxon>
        <taxon>Anabantaria</taxon>
        <taxon>Anabantiformes</taxon>
        <taxon>Anabantoidei</taxon>
        <taxon>Osphronemidae</taxon>
        <taxon>Betta</taxon>
    </lineage>
</organism>
<feature type="region of interest" description="Disordered" evidence="12">
    <location>
        <begin position="704"/>
        <end position="723"/>
    </location>
</feature>
<feature type="domain" description="Phosphatidic acid phosphatase type 2/haloperoxidase" evidence="14">
    <location>
        <begin position="129"/>
        <end position="273"/>
    </location>
</feature>
<dbReference type="Pfam" id="PF01569">
    <property type="entry name" value="PAP2"/>
    <property type="match status" value="1"/>
</dbReference>
<dbReference type="SUPFAM" id="SSF48317">
    <property type="entry name" value="Acid phosphatase/Vanadium-dependent haloperoxidase"/>
    <property type="match status" value="1"/>
</dbReference>
<evidence type="ECO:0000259" key="14">
    <source>
        <dbReference type="SMART" id="SM00014"/>
    </source>
</evidence>
<sequence length="837" mass="88928">MSAREKGIPTKDSVSLLPCFYFVELPILVSSVVSLYFLEWTDVFKPVKSGFTCHDRSLSLPYIDPNHEVIPLLMLLSLAFAGPAITIMIGEAILFCCLSRKKSGAGAEANINAAGCNFNSFIRRAVRFVGVHAFGLCATALITDILQLMTGYPTPYFLTVCKPNYTTLIVSCEQNPYVMEDICSGADPAAINQGRKSFPSQHATLASFGAVYVSMYFNSTLTDSSKLLKPLLVFSFIICAIICGLTRIIQYKNHAVDVYLGFLLGGAIAVYLGLYAVGNFQPNEEAGTPPPTMVHRPHCSLPHISQEAVFHHLQMKANMAREPGMPTSHSEGLLHRGLQQPRPEDSMKCSGADAEVMSASSSHSKDAIMTFSHTLPRVHTPQAMAAYEEAARRHAATLHHASMDSSRSKQLLSQWKSKNNNHKCSLQVPDSFSSSIDSSSGHSSQHPHHHGSMELRSSSEPSAMSLSGGFDAPAYMSKLATGASTTLPSNCSGITGGTRISMQSRPGSSQLVHIPEEAHESYNTTSSSTIGAGSDGMLTVNSTVQANWQRAAEKTTGCRTNDNGQNTQPRIMQVIAMSKQQGLLQTHSKSLDESSIGCGTTGSCQGPARYRALTDQEPSCTTGPSSLGSTTGSISGSTGAIVRIEAHPENNRPVIQAPSTDGSGSWRWRSLDHGTGAGGGPGTIGPGGGGGGGGSLRQSFELNDLNRDSESSDSIREGSLDRKHANHVVTTTATISIPPIVTVHTQNTSQSEQRLQPQGHSTIRVTPGDAGGSGSGSGGGGRGGESASEAPSVTSSRESTLRRKGNNIILIPERANSPDNARNIFYKGTSITPVFKD</sequence>
<evidence type="ECO:0000256" key="1">
    <source>
        <dbReference type="ARBA" id="ARBA00004141"/>
    </source>
</evidence>
<evidence type="ECO:0000256" key="11">
    <source>
        <dbReference type="ARBA" id="ARBA00081887"/>
    </source>
</evidence>
<dbReference type="Gene3D" id="1.20.144.10">
    <property type="entry name" value="Phosphatidic acid phosphatase type 2/haloperoxidase"/>
    <property type="match status" value="1"/>
</dbReference>
<dbReference type="GO" id="GO:0046839">
    <property type="term" value="P:phospholipid dephosphorylation"/>
    <property type="evidence" value="ECO:0007669"/>
    <property type="project" value="TreeGrafter"/>
</dbReference>
<dbReference type="InterPro" id="IPR043216">
    <property type="entry name" value="PAP-like"/>
</dbReference>
<dbReference type="GO" id="GO:0006644">
    <property type="term" value="P:phospholipid metabolic process"/>
    <property type="evidence" value="ECO:0007669"/>
    <property type="project" value="InterPro"/>
</dbReference>
<dbReference type="GeneID" id="114853848"/>
<protein>
    <recommendedName>
        <fullName evidence="8">Phospholipid phosphatase-related protein type 3</fullName>
    </recommendedName>
    <alternativeName>
        <fullName evidence="9">Inactive phospholipid phosphatase PLPPR3</fullName>
    </alternativeName>
    <alternativeName>
        <fullName evidence="10">Lipid phosphate phosphatase-related protein type 3</fullName>
    </alternativeName>
    <alternativeName>
        <fullName evidence="11">Plasticity-related gene 2 protein</fullName>
    </alternativeName>
</protein>
<feature type="region of interest" description="Disordered" evidence="12">
    <location>
        <begin position="747"/>
        <end position="807"/>
    </location>
</feature>
<evidence type="ECO:0000256" key="3">
    <source>
        <dbReference type="ARBA" id="ARBA00022553"/>
    </source>
</evidence>
<dbReference type="SMART" id="SM00014">
    <property type="entry name" value="acidPPc"/>
    <property type="match status" value="1"/>
</dbReference>
<evidence type="ECO:0000256" key="12">
    <source>
        <dbReference type="SAM" id="MobiDB-lite"/>
    </source>
</evidence>
<feature type="compositionally biased region" description="Low complexity" evidence="12">
    <location>
        <begin position="619"/>
        <end position="639"/>
    </location>
</feature>
<evidence type="ECO:0000256" key="9">
    <source>
        <dbReference type="ARBA" id="ARBA00079138"/>
    </source>
</evidence>
<gene>
    <name evidence="16" type="primary">LOC114853848</name>
</gene>
<evidence type="ECO:0000313" key="16">
    <source>
        <dbReference type="RefSeq" id="XP_029003507.1"/>
    </source>
</evidence>
<dbReference type="AlphaFoldDB" id="A0A6P7MB08"/>
<feature type="compositionally biased region" description="Low complexity" evidence="12">
    <location>
        <begin position="431"/>
        <end position="444"/>
    </location>
</feature>
<feature type="transmembrane region" description="Helical" evidence="13">
    <location>
        <begin position="258"/>
        <end position="278"/>
    </location>
</feature>
<dbReference type="InParanoid" id="A0A6P7MB08"/>
<dbReference type="InterPro" id="IPR000326">
    <property type="entry name" value="PAP2/HPO"/>
</dbReference>
<keyword evidence="15" id="KW-1185">Reference proteome</keyword>
<evidence type="ECO:0000256" key="8">
    <source>
        <dbReference type="ARBA" id="ARBA00069374"/>
    </source>
</evidence>
<feature type="region of interest" description="Disordered" evidence="12">
    <location>
        <begin position="615"/>
        <end position="699"/>
    </location>
</feature>
<evidence type="ECO:0000256" key="2">
    <source>
        <dbReference type="ARBA" id="ARBA00008816"/>
    </source>
</evidence>
<keyword evidence="5 13" id="KW-1133">Transmembrane helix</keyword>
<dbReference type="OrthoDB" id="8907274at2759"/>
<keyword evidence="6 13" id="KW-0472">Membrane</keyword>
<feature type="compositionally biased region" description="Polar residues" evidence="12">
    <location>
        <begin position="455"/>
        <end position="465"/>
    </location>
</feature>
<dbReference type="PANTHER" id="PTHR10165:SF13">
    <property type="entry name" value="PHOSPHOLIPID PHOSPHATASE-RELATED PROTEIN TYPE 4"/>
    <property type="match status" value="1"/>
</dbReference>
<reference evidence="16" key="1">
    <citation type="submission" date="2025-08" db="UniProtKB">
        <authorList>
            <consortium name="RefSeq"/>
        </authorList>
    </citation>
    <scope>IDENTIFICATION</scope>
</reference>
<feature type="transmembrane region" description="Helical" evidence="13">
    <location>
        <begin position="20"/>
        <end position="38"/>
    </location>
</feature>
<dbReference type="CDD" id="cd03384">
    <property type="entry name" value="PAP2_wunen"/>
    <property type="match status" value="1"/>
</dbReference>
<evidence type="ECO:0000256" key="6">
    <source>
        <dbReference type="ARBA" id="ARBA00023136"/>
    </source>
</evidence>
<feature type="region of interest" description="Disordered" evidence="12">
    <location>
        <begin position="323"/>
        <end position="348"/>
    </location>
</feature>
<evidence type="ECO:0000256" key="4">
    <source>
        <dbReference type="ARBA" id="ARBA00022692"/>
    </source>
</evidence>
<dbReference type="GO" id="GO:0007409">
    <property type="term" value="P:axonogenesis"/>
    <property type="evidence" value="ECO:0007669"/>
    <property type="project" value="TreeGrafter"/>
</dbReference>
<dbReference type="CTD" id="571722"/>
<keyword evidence="7" id="KW-0325">Glycoprotein</keyword>
<dbReference type="PANTHER" id="PTHR10165">
    <property type="entry name" value="LIPID PHOSPHATE PHOSPHATASE"/>
    <property type="match status" value="1"/>
</dbReference>
<feature type="transmembrane region" description="Helical" evidence="13">
    <location>
        <begin position="69"/>
        <end position="94"/>
    </location>
</feature>
<feature type="transmembrane region" description="Helical" evidence="13">
    <location>
        <begin position="227"/>
        <end position="246"/>
    </location>
</feature>
<evidence type="ECO:0000256" key="5">
    <source>
        <dbReference type="ARBA" id="ARBA00022989"/>
    </source>
</evidence>
<dbReference type="RefSeq" id="XP_029003507.1">
    <property type="nucleotide sequence ID" value="XM_029147674.3"/>
</dbReference>
<keyword evidence="3" id="KW-0597">Phosphoprotein</keyword>
<feature type="compositionally biased region" description="Gly residues" evidence="12">
    <location>
        <begin position="675"/>
        <end position="695"/>
    </location>
</feature>
<evidence type="ECO:0000256" key="13">
    <source>
        <dbReference type="SAM" id="Phobius"/>
    </source>
</evidence>
<evidence type="ECO:0000256" key="10">
    <source>
        <dbReference type="ARBA" id="ARBA00081263"/>
    </source>
</evidence>
<dbReference type="Proteomes" id="UP000515150">
    <property type="component" value="Chromosome 4"/>
</dbReference>
<name>A0A6P7MB08_BETSP</name>
<dbReference type="GO" id="GO:0007165">
    <property type="term" value="P:signal transduction"/>
    <property type="evidence" value="ECO:0007669"/>
    <property type="project" value="TreeGrafter"/>
</dbReference>
<dbReference type="GO" id="GO:0008195">
    <property type="term" value="F:phosphatidate phosphatase activity"/>
    <property type="evidence" value="ECO:0007669"/>
    <property type="project" value="TreeGrafter"/>
</dbReference>
<accession>A0A6P7MB08</accession>
<dbReference type="FunFam" id="1.20.144.10:FF:000014">
    <property type="entry name" value="Phospholipid phosphatase-related protein type 3"/>
    <property type="match status" value="1"/>
</dbReference>
<feature type="compositionally biased region" description="Gly residues" evidence="12">
    <location>
        <begin position="769"/>
        <end position="784"/>
    </location>
</feature>
<dbReference type="InterPro" id="IPR036938">
    <property type="entry name" value="PAP2/HPO_sf"/>
</dbReference>
<comment type="subcellular location">
    <subcellularLocation>
        <location evidence="1">Membrane</location>
        <topology evidence="1">Multi-pass membrane protein</topology>
    </subcellularLocation>
</comment>
<feature type="region of interest" description="Disordered" evidence="12">
    <location>
        <begin position="486"/>
        <end position="509"/>
    </location>
</feature>
<feature type="compositionally biased region" description="Polar residues" evidence="12">
    <location>
        <begin position="747"/>
        <end position="764"/>
    </location>
</feature>
<comment type="similarity">
    <text evidence="2">Belongs to the PA-phosphatase related phosphoesterase family.</text>
</comment>
<keyword evidence="4 13" id="KW-0812">Transmembrane</keyword>
<evidence type="ECO:0000313" key="15">
    <source>
        <dbReference type="Proteomes" id="UP000515150"/>
    </source>
</evidence>
<feature type="region of interest" description="Disordered" evidence="12">
    <location>
        <begin position="422"/>
        <end position="465"/>
    </location>
</feature>
<proteinExistence type="inferred from homology"/>
<dbReference type="KEGG" id="bspl:114853848"/>
<evidence type="ECO:0000256" key="7">
    <source>
        <dbReference type="ARBA" id="ARBA00023180"/>
    </source>
</evidence>